<reference evidence="1" key="1">
    <citation type="journal article" date="2022" name="bioRxiv">
        <title>Sequencing and chromosome-scale assembly of the giantPleurodeles waltlgenome.</title>
        <authorList>
            <person name="Brown T."/>
            <person name="Elewa A."/>
            <person name="Iarovenko S."/>
            <person name="Subramanian E."/>
            <person name="Araus A.J."/>
            <person name="Petzold A."/>
            <person name="Susuki M."/>
            <person name="Suzuki K.-i.T."/>
            <person name="Hayashi T."/>
            <person name="Toyoda A."/>
            <person name="Oliveira C."/>
            <person name="Osipova E."/>
            <person name="Leigh N.D."/>
            <person name="Simon A."/>
            <person name="Yun M.H."/>
        </authorList>
    </citation>
    <scope>NUCLEOTIDE SEQUENCE</scope>
    <source>
        <strain evidence="1">20211129_DDA</strain>
        <tissue evidence="1">Liver</tissue>
    </source>
</reference>
<gene>
    <name evidence="1" type="ORF">NDU88_002741</name>
</gene>
<dbReference type="EMBL" id="JANPWB010000007">
    <property type="protein sequence ID" value="KAJ1170870.1"/>
    <property type="molecule type" value="Genomic_DNA"/>
</dbReference>
<organism evidence="1 2">
    <name type="scientific">Pleurodeles waltl</name>
    <name type="common">Iberian ribbed newt</name>
    <dbReference type="NCBI Taxonomy" id="8319"/>
    <lineage>
        <taxon>Eukaryota</taxon>
        <taxon>Metazoa</taxon>
        <taxon>Chordata</taxon>
        <taxon>Craniata</taxon>
        <taxon>Vertebrata</taxon>
        <taxon>Euteleostomi</taxon>
        <taxon>Amphibia</taxon>
        <taxon>Batrachia</taxon>
        <taxon>Caudata</taxon>
        <taxon>Salamandroidea</taxon>
        <taxon>Salamandridae</taxon>
        <taxon>Pleurodelinae</taxon>
        <taxon>Pleurodeles</taxon>
    </lineage>
</organism>
<proteinExistence type="predicted"/>
<evidence type="ECO:0000313" key="1">
    <source>
        <dbReference type="EMBL" id="KAJ1170870.1"/>
    </source>
</evidence>
<keyword evidence="2" id="KW-1185">Reference proteome</keyword>
<evidence type="ECO:0000313" key="2">
    <source>
        <dbReference type="Proteomes" id="UP001066276"/>
    </source>
</evidence>
<name>A0AAV7T399_PLEWA</name>
<protein>
    <submittedName>
        <fullName evidence="1">Uncharacterized protein</fullName>
    </submittedName>
</protein>
<dbReference type="Proteomes" id="UP001066276">
    <property type="component" value="Chromosome 4_1"/>
</dbReference>
<sequence>MRGKHASLGTPPEAWEWIEMRGLLRGNGLGKEGAKAWTAIKRNAMWQEPERDLPLCRHRNKSRLCK</sequence>
<accession>A0AAV7T399</accession>
<comment type="caution">
    <text evidence="1">The sequence shown here is derived from an EMBL/GenBank/DDBJ whole genome shotgun (WGS) entry which is preliminary data.</text>
</comment>
<dbReference type="AlphaFoldDB" id="A0AAV7T399"/>